<proteinExistence type="predicted"/>
<accession>A0A6M3IFB1</accession>
<dbReference type="AlphaFoldDB" id="A0A6M3IFB1"/>
<name>A0A6M3IFB1_9ZZZZ</name>
<reference evidence="1" key="1">
    <citation type="submission" date="2020-03" db="EMBL/GenBank/DDBJ databases">
        <title>The deep terrestrial virosphere.</title>
        <authorList>
            <person name="Holmfeldt K."/>
            <person name="Nilsson E."/>
            <person name="Simone D."/>
            <person name="Lopez-Fernandez M."/>
            <person name="Wu X."/>
            <person name="de Brujin I."/>
            <person name="Lundin D."/>
            <person name="Andersson A."/>
            <person name="Bertilsson S."/>
            <person name="Dopson M."/>
        </authorList>
    </citation>
    <scope>NUCLEOTIDE SEQUENCE</scope>
    <source>
        <strain evidence="1">MM415B01904</strain>
    </source>
</reference>
<dbReference type="EMBL" id="MT141205">
    <property type="protein sequence ID" value="QJA56190.1"/>
    <property type="molecule type" value="Genomic_DNA"/>
</dbReference>
<evidence type="ECO:0000313" key="1">
    <source>
        <dbReference type="EMBL" id="QJA56190.1"/>
    </source>
</evidence>
<sequence>MKTLQEKLKGLGIISYKELERLTECSESLAKQLWYGSKREGKPLPLSRQMANKIKEKTGASLDYLLS</sequence>
<protein>
    <submittedName>
        <fullName evidence="1">Uncharacterized protein</fullName>
    </submittedName>
</protein>
<gene>
    <name evidence="1" type="ORF">MM415B01904_0008</name>
</gene>
<organism evidence="1">
    <name type="scientific">viral metagenome</name>
    <dbReference type="NCBI Taxonomy" id="1070528"/>
    <lineage>
        <taxon>unclassified sequences</taxon>
        <taxon>metagenomes</taxon>
        <taxon>organismal metagenomes</taxon>
    </lineage>
</organism>